<dbReference type="GO" id="GO:0000932">
    <property type="term" value="C:P-body"/>
    <property type="evidence" value="ECO:0007669"/>
    <property type="project" value="UniProtKB-SubCell"/>
</dbReference>
<comment type="subcellular location">
    <subcellularLocation>
        <location evidence="1">Cytoplasm</location>
        <location evidence="1">P-body</location>
    </subcellularLocation>
</comment>
<dbReference type="Proteomes" id="UP001324427">
    <property type="component" value="Unassembled WGS sequence"/>
</dbReference>
<dbReference type="GO" id="GO:0003729">
    <property type="term" value="F:mRNA binding"/>
    <property type="evidence" value="ECO:0007669"/>
    <property type="project" value="TreeGrafter"/>
</dbReference>
<evidence type="ECO:0000313" key="9">
    <source>
        <dbReference type="Proteomes" id="UP001324427"/>
    </source>
</evidence>
<dbReference type="PROSITE" id="PS51385">
    <property type="entry name" value="YJEF_N"/>
    <property type="match status" value="1"/>
</dbReference>
<feature type="region of interest" description="Disordered" evidence="5">
    <location>
        <begin position="162"/>
        <end position="314"/>
    </location>
</feature>
<evidence type="ECO:0000256" key="3">
    <source>
        <dbReference type="ARBA" id="ARBA00015797"/>
    </source>
</evidence>
<dbReference type="GO" id="GO:0031087">
    <property type="term" value="P:deadenylation-independent decapping of nuclear-transcribed mRNA"/>
    <property type="evidence" value="ECO:0007669"/>
    <property type="project" value="TreeGrafter"/>
</dbReference>
<feature type="compositionally biased region" description="Basic and acidic residues" evidence="5">
    <location>
        <begin position="172"/>
        <end position="184"/>
    </location>
</feature>
<evidence type="ECO:0000259" key="7">
    <source>
        <dbReference type="PROSITE" id="PS51512"/>
    </source>
</evidence>
<keyword evidence="4" id="KW-0963">Cytoplasm</keyword>
<evidence type="ECO:0000256" key="1">
    <source>
        <dbReference type="ARBA" id="ARBA00004201"/>
    </source>
</evidence>
<feature type="compositionally biased region" description="Polar residues" evidence="5">
    <location>
        <begin position="384"/>
        <end position="401"/>
    </location>
</feature>
<accession>A0AAV9JMV4</accession>
<name>A0AAV9JMV4_9PEZI</name>
<dbReference type="SMART" id="SM01199">
    <property type="entry name" value="FDF"/>
    <property type="match status" value="1"/>
</dbReference>
<evidence type="ECO:0000313" key="8">
    <source>
        <dbReference type="EMBL" id="KAK4546280.1"/>
    </source>
</evidence>
<gene>
    <name evidence="8" type="ORF">LTR36_001957</name>
</gene>
<dbReference type="EMBL" id="JAVFHQ010000015">
    <property type="protein sequence ID" value="KAK4546280.1"/>
    <property type="molecule type" value="Genomic_DNA"/>
</dbReference>
<evidence type="ECO:0000256" key="2">
    <source>
        <dbReference type="ARBA" id="ARBA00006610"/>
    </source>
</evidence>
<dbReference type="SUPFAM" id="SSF64153">
    <property type="entry name" value="YjeF N-terminal domain-like"/>
    <property type="match status" value="1"/>
</dbReference>
<evidence type="ECO:0000256" key="5">
    <source>
        <dbReference type="SAM" id="MobiDB-lite"/>
    </source>
</evidence>
<comment type="caution">
    <text evidence="8">The sequence shown here is derived from an EMBL/GenBank/DDBJ whole genome shotgun (WGS) entry which is preliminary data.</text>
</comment>
<dbReference type="PROSITE" id="PS51512">
    <property type="entry name" value="DFDF"/>
    <property type="match status" value="1"/>
</dbReference>
<feature type="domain" description="YjeF N-terminal" evidence="6">
    <location>
        <begin position="547"/>
        <end position="805"/>
    </location>
</feature>
<keyword evidence="9" id="KW-1185">Reference proteome</keyword>
<comment type="similarity">
    <text evidence="2">Belongs to the EDC3 family.</text>
</comment>
<feature type="compositionally biased region" description="Polar residues" evidence="5">
    <location>
        <begin position="99"/>
        <end position="117"/>
    </location>
</feature>
<feature type="compositionally biased region" description="Polar residues" evidence="5">
    <location>
        <begin position="272"/>
        <end position="290"/>
    </location>
</feature>
<dbReference type="Pfam" id="PF03853">
    <property type="entry name" value="YjeF_N"/>
    <property type="match status" value="1"/>
</dbReference>
<dbReference type="InterPro" id="IPR036652">
    <property type="entry name" value="YjeF_N_dom_sf"/>
</dbReference>
<dbReference type="AlphaFoldDB" id="A0AAV9JMV4"/>
<evidence type="ECO:0000259" key="6">
    <source>
        <dbReference type="PROSITE" id="PS51385"/>
    </source>
</evidence>
<dbReference type="Gene3D" id="3.40.50.10260">
    <property type="entry name" value="YjeF N-terminal domain"/>
    <property type="match status" value="1"/>
</dbReference>
<dbReference type="InterPro" id="IPR004443">
    <property type="entry name" value="YjeF_N_dom"/>
</dbReference>
<feature type="domain" description="DFDF" evidence="7">
    <location>
        <begin position="310"/>
        <end position="346"/>
    </location>
</feature>
<feature type="compositionally biased region" description="Low complexity" evidence="5">
    <location>
        <begin position="403"/>
        <end position="416"/>
    </location>
</feature>
<dbReference type="PANTHER" id="PTHR13612">
    <property type="entry name" value="ENHANCER OF MRNA-DECAPPING PROTEIN 3"/>
    <property type="match status" value="1"/>
</dbReference>
<sequence>MADFTGMTVQVTLRQPPNTVLHGRVKEVIAGQTLTLEDVIFPSTGTRWQHWTVQGTAIADLQVIEAKPASTPTSAIRSNAPSLPIPSAPIAQPVAPTPLHTQQASTGQSPPQRQPSSFVDPAILSYGVSPVQTKIPQQAPVEAPAIPARSMLAKAAESLPANGSPFVAEAGNGKDSRKASRTRETIAPPVQEKSAAQRDSALQKQKEHEELEQGGQGDIGAKKKVRRGQRKKGGSTPVASSDPPPVMNVEVSRNGNDMDSSSKRGKGWRQTPLLQPSPQTTSPANMSGTKKQTRKQRENDKEMQQNGWATEDATDVQDLGDFDFEASNKLFDKKGVFDELRQGDTTADEDRLVSHNRVSRPGTYGGKNLHPTENVLSPKLAPKYNSNEVDSASDTDTQLNLATGRSSSKVSTTRVTIGKKQPGRQNSTQLEGKPHPLPLTASVSSDRAGINRAANGRSISKHSATRVALGRKQASRQSSTLVDGKHNPHPLTASVSSLAGRNGKDVPSVATSSPRLDGAQSPEYAISPHFVIQQTLSMCPVLHPSALVALEAATVTRYGLTHDSITESAARCVAELAMSLFDPFSGSRRGSRANTLRGSMTSSMLADRSQPPVIVILAGNDALGARAVAAARHLVARHCQIIVAEALFESSETQDAQMRTQTAMLRRMQRGGASIKRGPWRKALNYIKNLTGPPAVIIDALLAGSTYESLLEANAQHAAESQKEAHEMIDWANRSRAPVLSVGCPSGVSGVDGSATVVEGEPLAIRPDRVICLAAPMQGVLEANKNGETWEMSVADIGINIALLSEESVAFGSHWVAELRYVEEDLAVDE</sequence>
<dbReference type="InterPro" id="IPR019050">
    <property type="entry name" value="FDF_dom"/>
</dbReference>
<protein>
    <recommendedName>
        <fullName evidence="3">Enhancer of mRNA-decapping protein 3</fullName>
    </recommendedName>
</protein>
<dbReference type="InterPro" id="IPR025762">
    <property type="entry name" value="DFDF"/>
</dbReference>
<feature type="compositionally biased region" description="Basic residues" evidence="5">
    <location>
        <begin position="222"/>
        <end position="233"/>
    </location>
</feature>
<organism evidence="8 9">
    <name type="scientific">Oleoguttula mirabilis</name>
    <dbReference type="NCBI Taxonomy" id="1507867"/>
    <lineage>
        <taxon>Eukaryota</taxon>
        <taxon>Fungi</taxon>
        <taxon>Dikarya</taxon>
        <taxon>Ascomycota</taxon>
        <taxon>Pezizomycotina</taxon>
        <taxon>Dothideomycetes</taxon>
        <taxon>Dothideomycetidae</taxon>
        <taxon>Mycosphaerellales</taxon>
        <taxon>Teratosphaeriaceae</taxon>
        <taxon>Oleoguttula</taxon>
    </lineage>
</organism>
<proteinExistence type="inferred from homology"/>
<dbReference type="Pfam" id="PF09532">
    <property type="entry name" value="FDF"/>
    <property type="match status" value="1"/>
</dbReference>
<feature type="region of interest" description="Disordered" evidence="5">
    <location>
        <begin position="71"/>
        <end position="119"/>
    </location>
</feature>
<dbReference type="GO" id="GO:0033962">
    <property type="term" value="P:P-body assembly"/>
    <property type="evidence" value="ECO:0007669"/>
    <property type="project" value="TreeGrafter"/>
</dbReference>
<feature type="region of interest" description="Disordered" evidence="5">
    <location>
        <begin position="347"/>
        <end position="520"/>
    </location>
</feature>
<reference evidence="8 9" key="1">
    <citation type="submission" date="2021-11" db="EMBL/GenBank/DDBJ databases">
        <title>Black yeast isolated from Biological Soil Crust.</title>
        <authorList>
            <person name="Kurbessoian T."/>
        </authorList>
    </citation>
    <scope>NUCLEOTIDE SEQUENCE [LARGE SCALE GENOMIC DNA]</scope>
    <source>
        <strain evidence="8 9">CCFEE 5522</strain>
    </source>
</reference>
<evidence type="ECO:0000256" key="4">
    <source>
        <dbReference type="ARBA" id="ARBA00022490"/>
    </source>
</evidence>
<dbReference type="PANTHER" id="PTHR13612:SF0">
    <property type="entry name" value="ENHANCER OF MRNA-DECAPPING PROTEIN 3"/>
    <property type="match status" value="1"/>
</dbReference>